<keyword evidence="8" id="KW-0540">Nuclease</keyword>
<gene>
    <name evidence="24 25 26 27 28" type="primary">rbbp8</name>
</gene>
<evidence type="ECO:0000256" key="2">
    <source>
        <dbReference type="ARBA" id="ARBA00004286"/>
    </source>
</evidence>
<comment type="similarity">
    <text evidence="3">Belongs to the COM1/SAE2/CtIP family.</text>
</comment>
<dbReference type="GO" id="GO:0016787">
    <property type="term" value="F:hydrolase activity"/>
    <property type="evidence" value="ECO:0007669"/>
    <property type="project" value="UniProtKB-KW"/>
</dbReference>
<dbReference type="GO" id="GO:0051321">
    <property type="term" value="P:meiotic cell cycle"/>
    <property type="evidence" value="ECO:0007669"/>
    <property type="project" value="UniProtKB-KW"/>
</dbReference>
<dbReference type="InterPro" id="IPR019518">
    <property type="entry name" value="CtIP_N"/>
</dbReference>
<evidence type="ECO:0000256" key="14">
    <source>
        <dbReference type="ARBA" id="ARBA00023054"/>
    </source>
</evidence>
<keyword evidence="9 24" id="KW-0255">Endonuclease</keyword>
<dbReference type="PANTHER" id="PTHR15107">
    <property type="entry name" value="RETINOBLASTOMA BINDING PROTEIN 8"/>
    <property type="match status" value="1"/>
</dbReference>
<evidence type="ECO:0000256" key="20">
    <source>
        <dbReference type="SAM" id="MobiDB-lite"/>
    </source>
</evidence>
<evidence type="ECO:0000256" key="18">
    <source>
        <dbReference type="ARBA" id="ARBA00023254"/>
    </source>
</evidence>
<feature type="region of interest" description="Disordered" evidence="20">
    <location>
        <begin position="429"/>
        <end position="472"/>
    </location>
</feature>
<feature type="domain" description="DNA endonuclease activator Ctp1 C-terminal" evidence="21">
    <location>
        <begin position="798"/>
        <end position="832"/>
    </location>
</feature>
<evidence type="ECO:0000256" key="10">
    <source>
        <dbReference type="ARBA" id="ARBA00022763"/>
    </source>
</evidence>
<evidence type="ECO:0000256" key="9">
    <source>
        <dbReference type="ARBA" id="ARBA00022759"/>
    </source>
</evidence>
<dbReference type="OMA" id="LENFQWS"/>
<dbReference type="RefSeq" id="XP_017950539.2">
    <property type="nucleotide sequence ID" value="XM_018095050.2"/>
</dbReference>
<keyword evidence="17" id="KW-0539">Nucleus</keyword>
<evidence type="ECO:0000259" key="21">
    <source>
        <dbReference type="Pfam" id="PF08573"/>
    </source>
</evidence>
<sequence length="869" mass="99159">MNISASTCGSPSSSESLPAGDLFKELWSKLKECHDKELQELLLKINKLKKQRCLDAQRLEEFYTKNQHLREQQKTLHDTIKVLEDRLRAGLCDRCTVTEEHMRKKQQEFENIRQQNLKLITELMNDKNALQDENKRLSEQLHNMQKSRWKSDEENPADTGEGEDGVIPDSPLSTFSLSMVSRMRRKKDNKHIRYSEKAPEDTLTLERKINSGNRPQATTHVRKGEDILVAETLELSPLPKKYEVDSEKPVFNLAAVVAETLGLDAQVESQSQSVFNQPRITGAPLFHEGEDSSPRQVKVEFTEGSMEESQGNDDDGWNTKEASPVFGGPARNIRRSAEMDCISPPLPVGLNSKLISQCSRNPSDFLFNSVQAKAEDGAQATRLCLGKETDSVISQCSSNGQGVLRCSPNKSVPGGAQMGKDILDSEHHKQMANRYGKRKNAEAEQEESCESSFDKENNIPIKDIGSERHSMLDKPLDLSDRFSVLRPQDRSHGSSRGRTKQTFALVPEKPDPKKPLHIDLREDLYHQTKQKKVFVSGLVERSAFNLHEDKEVTEEGNQLFDDLEIETVHEPKRNARSVHRGVQPTSVLQPNLHMVQACPESQQGKPPIDNMQWSIDPGADLSQYEMDMTMEDSKGGSPAKPELEDMDYTYVSESFLLKMKKGDPGDSVLPSEIIISFHTTEDESKGQDSFEKMFDKSEYGEYVLCIKDRSPSQSCKERNDLSSMENNKITKEKEIETKGETYQKQKAFVEPYFQRPEQKKPAMDFPHIEVVRKKDERRKMLGHTCKECELYYADLPEEERAKKLASCSRHRFRYIPPSTPENFWEVGFPSTQTCQDRGYIKEELSPCQRPRRRQPYNAKFSSKIKEQKT</sequence>
<evidence type="ECO:0000313" key="24">
    <source>
        <dbReference type="RefSeq" id="XP_017950539.2"/>
    </source>
</evidence>
<evidence type="ECO:0000313" key="23">
    <source>
        <dbReference type="Proteomes" id="UP000008143"/>
    </source>
</evidence>
<dbReference type="GO" id="GO:0004519">
    <property type="term" value="F:endonuclease activity"/>
    <property type="evidence" value="ECO:0007669"/>
    <property type="project" value="UniProtKB-KW"/>
</dbReference>
<dbReference type="Xenbase" id="XB-GENE-5953134">
    <property type="gene designation" value="rbbp8"/>
</dbReference>
<organism evidence="23 25">
    <name type="scientific">Xenopus tropicalis</name>
    <name type="common">Western clawed frog</name>
    <name type="synonym">Silurana tropicalis</name>
    <dbReference type="NCBI Taxonomy" id="8364"/>
    <lineage>
        <taxon>Eukaryota</taxon>
        <taxon>Metazoa</taxon>
        <taxon>Chordata</taxon>
        <taxon>Craniata</taxon>
        <taxon>Vertebrata</taxon>
        <taxon>Euteleostomi</taxon>
        <taxon>Amphibia</taxon>
        <taxon>Batrachia</taxon>
        <taxon>Anura</taxon>
        <taxon>Pipoidea</taxon>
        <taxon>Pipidae</taxon>
        <taxon>Xenopodinae</taxon>
        <taxon>Xenopus</taxon>
        <taxon>Silurana</taxon>
    </lineage>
</organism>
<dbReference type="GO" id="GO:0051301">
    <property type="term" value="P:cell division"/>
    <property type="evidence" value="ECO:0007669"/>
    <property type="project" value="UniProtKB-KW"/>
</dbReference>
<dbReference type="GeneID" id="100380142"/>
<dbReference type="PANTHER" id="PTHR15107:SF4">
    <property type="entry name" value="DNA ENDONUCLEASE RBBP8"/>
    <property type="match status" value="1"/>
</dbReference>
<dbReference type="RefSeq" id="XP_031759380.1">
    <property type="nucleotide sequence ID" value="XM_031903520.1"/>
</dbReference>
<keyword evidence="10" id="KW-0227">DNA damage</keyword>
<feature type="region of interest" description="Disordered" evidence="20">
    <location>
        <begin position="844"/>
        <end position="869"/>
    </location>
</feature>
<keyword evidence="11" id="KW-0498">Mitosis</keyword>
<evidence type="ECO:0000313" key="28">
    <source>
        <dbReference type="Xenbase" id="XB-GENE-5953134"/>
    </source>
</evidence>
<evidence type="ECO:0000256" key="6">
    <source>
        <dbReference type="ARBA" id="ARBA00022553"/>
    </source>
</evidence>
<evidence type="ECO:0000256" key="7">
    <source>
        <dbReference type="ARBA" id="ARBA00022618"/>
    </source>
</evidence>
<evidence type="ECO:0000313" key="27">
    <source>
        <dbReference type="RefSeq" id="XP_031759381.1"/>
    </source>
</evidence>
<evidence type="ECO:0000256" key="3">
    <source>
        <dbReference type="ARBA" id="ARBA00007496"/>
    </source>
</evidence>
<dbReference type="AGR" id="Xenbase:XB-GENE-5953134"/>
<evidence type="ECO:0000256" key="8">
    <source>
        <dbReference type="ARBA" id="ARBA00022722"/>
    </source>
</evidence>
<evidence type="ECO:0000313" key="25">
    <source>
        <dbReference type="RefSeq" id="XP_031759379.1"/>
    </source>
</evidence>
<keyword evidence="19" id="KW-0131">Cell cycle</keyword>
<dbReference type="Pfam" id="PF08573">
    <property type="entry name" value="SAE2"/>
    <property type="match status" value="1"/>
</dbReference>
<dbReference type="InterPro" id="IPR033316">
    <property type="entry name" value="RBBP8-like"/>
</dbReference>
<feature type="compositionally biased region" description="Acidic residues" evidence="20">
    <location>
        <begin position="154"/>
        <end position="166"/>
    </location>
</feature>
<evidence type="ECO:0000256" key="13">
    <source>
        <dbReference type="ARBA" id="ARBA00022833"/>
    </source>
</evidence>
<evidence type="ECO:0000256" key="4">
    <source>
        <dbReference type="ARBA" id="ARBA00020680"/>
    </source>
</evidence>
<keyword evidence="6" id="KW-0597">Phosphoprotein</keyword>
<evidence type="ECO:0000256" key="15">
    <source>
        <dbReference type="ARBA" id="ARBA00023125"/>
    </source>
</evidence>
<dbReference type="CTD" id="5932"/>
<dbReference type="GO" id="GO:0006281">
    <property type="term" value="P:DNA repair"/>
    <property type="evidence" value="ECO:0007669"/>
    <property type="project" value="UniProtKB-KW"/>
</dbReference>
<evidence type="ECO:0000256" key="16">
    <source>
        <dbReference type="ARBA" id="ARBA00023204"/>
    </source>
</evidence>
<evidence type="ECO:0000256" key="17">
    <source>
        <dbReference type="ARBA" id="ARBA00023242"/>
    </source>
</evidence>
<evidence type="ECO:0000259" key="22">
    <source>
        <dbReference type="Pfam" id="PF10482"/>
    </source>
</evidence>
<keyword evidence="15" id="KW-0238">DNA-binding</keyword>
<keyword evidence="7" id="KW-0132">Cell division</keyword>
<dbReference type="AlphaFoldDB" id="A0A8J1JNB7"/>
<name>A0A8J1JNB7_XENTR</name>
<keyword evidence="12" id="KW-0378">Hydrolase</keyword>
<keyword evidence="13" id="KW-0862">Zinc</keyword>
<evidence type="ECO:0000256" key="5">
    <source>
        <dbReference type="ARBA" id="ARBA00022454"/>
    </source>
</evidence>
<keyword evidence="16" id="KW-0234">DNA repair</keyword>
<dbReference type="GO" id="GO:0003677">
    <property type="term" value="F:DNA binding"/>
    <property type="evidence" value="ECO:0007669"/>
    <property type="project" value="UniProtKB-KW"/>
</dbReference>
<keyword evidence="23" id="KW-1185">Reference proteome</keyword>
<dbReference type="InterPro" id="IPR013882">
    <property type="entry name" value="Ctp1_C"/>
</dbReference>
<proteinExistence type="inferred from homology"/>
<evidence type="ECO:0000256" key="19">
    <source>
        <dbReference type="ARBA" id="ARBA00023306"/>
    </source>
</evidence>
<feature type="domain" description="DNA endonuclease Ctp1 N-terminal" evidence="22">
    <location>
        <begin position="23"/>
        <end position="141"/>
    </location>
</feature>
<evidence type="ECO:0000313" key="26">
    <source>
        <dbReference type="RefSeq" id="XP_031759380.1"/>
    </source>
</evidence>
<dbReference type="GO" id="GO:0005634">
    <property type="term" value="C:nucleus"/>
    <property type="evidence" value="ECO:0007669"/>
    <property type="project" value="UniProtKB-SubCell"/>
</dbReference>
<keyword evidence="14" id="KW-0175">Coiled coil</keyword>
<keyword evidence="18" id="KW-0469">Meiosis</keyword>
<dbReference type="Pfam" id="PF10482">
    <property type="entry name" value="CtIP_N"/>
    <property type="match status" value="1"/>
</dbReference>
<keyword evidence="5" id="KW-0158">Chromosome</keyword>
<dbReference type="RefSeq" id="XP_031759379.1">
    <property type="nucleotide sequence ID" value="XM_031903519.1"/>
</dbReference>
<evidence type="ECO:0000256" key="11">
    <source>
        <dbReference type="ARBA" id="ARBA00022776"/>
    </source>
</evidence>
<accession>A0A8J1JNB7</accession>
<evidence type="ECO:0000256" key="12">
    <source>
        <dbReference type="ARBA" id="ARBA00022801"/>
    </source>
</evidence>
<reference evidence="24 25" key="1">
    <citation type="submission" date="2025-04" db="UniProtKB">
        <authorList>
            <consortium name="RefSeq"/>
        </authorList>
    </citation>
    <scope>IDENTIFICATION</scope>
    <source>
        <strain evidence="24 25">Nigerian</strain>
        <tissue evidence="24 25">Liver and blood</tissue>
    </source>
</reference>
<dbReference type="OrthoDB" id="5801062at2759"/>
<protein>
    <recommendedName>
        <fullName evidence="4">DNA endonuclease RBBP8</fullName>
    </recommendedName>
</protein>
<comment type="subcellular location">
    <subcellularLocation>
        <location evidence="2">Chromosome</location>
    </subcellularLocation>
    <subcellularLocation>
        <location evidence="1">Nucleus</location>
    </subcellularLocation>
</comment>
<dbReference type="Proteomes" id="UP000008143">
    <property type="component" value="Chromosome 6"/>
</dbReference>
<evidence type="ECO:0000256" key="1">
    <source>
        <dbReference type="ARBA" id="ARBA00004123"/>
    </source>
</evidence>
<feature type="region of interest" description="Disordered" evidence="20">
    <location>
        <begin position="141"/>
        <end position="172"/>
    </location>
</feature>
<dbReference type="GO" id="GO:0005694">
    <property type="term" value="C:chromosome"/>
    <property type="evidence" value="ECO:0007669"/>
    <property type="project" value="UniProtKB-SubCell"/>
</dbReference>
<dbReference type="RefSeq" id="XP_031759381.1">
    <property type="nucleotide sequence ID" value="XM_031903521.1"/>
</dbReference>